<dbReference type="PROSITE" id="PS00698">
    <property type="entry name" value="GH9_3"/>
    <property type="match status" value="1"/>
</dbReference>
<evidence type="ECO:0000259" key="9">
    <source>
        <dbReference type="Pfam" id="PF02927"/>
    </source>
</evidence>
<evidence type="ECO:0000256" key="4">
    <source>
        <dbReference type="ARBA" id="ARBA00023295"/>
    </source>
</evidence>
<dbReference type="Pfam" id="PF00759">
    <property type="entry name" value="Glyco_hydro_9"/>
    <property type="match status" value="1"/>
</dbReference>
<dbReference type="RefSeq" id="WP_104712523.1">
    <property type="nucleotide sequence ID" value="NZ_PTRA01000001.1"/>
</dbReference>
<dbReference type="Pfam" id="PF02927">
    <property type="entry name" value="CelD_N"/>
    <property type="match status" value="1"/>
</dbReference>
<keyword evidence="5 6" id="KW-0624">Polysaccharide degradation</keyword>
<reference evidence="11" key="1">
    <citation type="submission" date="2018-02" db="EMBL/GenBank/DDBJ databases">
        <title>Genome sequencing of Solimonas sp. HR-BB.</title>
        <authorList>
            <person name="Lee Y."/>
            <person name="Jeon C.O."/>
        </authorList>
    </citation>
    <scope>NUCLEOTIDE SEQUENCE [LARGE SCALE GENOMIC DNA]</scope>
    <source>
        <strain evidence="11">HR-U</strain>
    </source>
</reference>
<dbReference type="PANTHER" id="PTHR22298">
    <property type="entry name" value="ENDO-1,4-BETA-GLUCANASE"/>
    <property type="match status" value="1"/>
</dbReference>
<dbReference type="Proteomes" id="UP000239590">
    <property type="component" value="Unassembled WGS sequence"/>
</dbReference>
<protein>
    <recommendedName>
        <fullName evidence="7">Endoglucanase</fullName>
        <ecNumber evidence="7">3.2.1.4</ecNumber>
    </recommendedName>
</protein>
<dbReference type="InterPro" id="IPR033126">
    <property type="entry name" value="Glyco_hydro_9_Asp/Glu_AS"/>
</dbReference>
<evidence type="ECO:0000259" key="8">
    <source>
        <dbReference type="Pfam" id="PF00759"/>
    </source>
</evidence>
<dbReference type="OrthoDB" id="9808897at2"/>
<dbReference type="InterPro" id="IPR012341">
    <property type="entry name" value="6hp_glycosidase-like_sf"/>
</dbReference>
<dbReference type="AlphaFoldDB" id="A0A2S7IRX6"/>
<comment type="catalytic activity">
    <reaction evidence="7">
        <text>Endohydrolysis of (1-&gt;4)-beta-D-glucosidic linkages in cellulose, lichenin and cereal beta-D-glucans.</text>
        <dbReference type="EC" id="3.2.1.4"/>
    </reaction>
</comment>
<organism evidence="10 11">
    <name type="scientific">Siphonobacter curvatus</name>
    <dbReference type="NCBI Taxonomy" id="2094562"/>
    <lineage>
        <taxon>Bacteria</taxon>
        <taxon>Pseudomonadati</taxon>
        <taxon>Bacteroidota</taxon>
        <taxon>Cytophagia</taxon>
        <taxon>Cytophagales</taxon>
        <taxon>Cytophagaceae</taxon>
        <taxon>Siphonobacter</taxon>
    </lineage>
</organism>
<dbReference type="EC" id="3.2.1.4" evidence="7"/>
<evidence type="ECO:0000256" key="2">
    <source>
        <dbReference type="ARBA" id="ARBA00022801"/>
    </source>
</evidence>
<keyword evidence="7" id="KW-0732">Signal</keyword>
<dbReference type="GO" id="GO:0030245">
    <property type="term" value="P:cellulose catabolic process"/>
    <property type="evidence" value="ECO:0007669"/>
    <property type="project" value="UniProtKB-KW"/>
</dbReference>
<evidence type="ECO:0000313" key="10">
    <source>
        <dbReference type="EMBL" id="PQA60340.1"/>
    </source>
</evidence>
<feature type="signal peptide" evidence="7">
    <location>
        <begin position="1"/>
        <end position="17"/>
    </location>
</feature>
<dbReference type="EMBL" id="PTRA01000001">
    <property type="protein sequence ID" value="PQA60340.1"/>
    <property type="molecule type" value="Genomic_DNA"/>
</dbReference>
<dbReference type="InterPro" id="IPR004197">
    <property type="entry name" value="Cellulase_Ig-like"/>
</dbReference>
<keyword evidence="7" id="KW-0136">Cellulose degradation</keyword>
<accession>A0A2S7IRX6</accession>
<evidence type="ECO:0000313" key="11">
    <source>
        <dbReference type="Proteomes" id="UP000239590"/>
    </source>
</evidence>
<feature type="active site" evidence="6">
    <location>
        <position position="552"/>
    </location>
</feature>
<comment type="caution">
    <text evidence="10">The sequence shown here is derived from an EMBL/GenBank/DDBJ whole genome shotgun (WGS) entry which is preliminary data.</text>
</comment>
<evidence type="ECO:0000256" key="7">
    <source>
        <dbReference type="RuleBase" id="RU361166"/>
    </source>
</evidence>
<dbReference type="CDD" id="cd02850">
    <property type="entry name" value="E_set_Cellulase_N"/>
    <property type="match status" value="1"/>
</dbReference>
<name>A0A2S7IRX6_9BACT</name>
<gene>
    <name evidence="10" type="ORF">C5O19_12190</name>
</gene>
<dbReference type="SUPFAM" id="SSF48208">
    <property type="entry name" value="Six-hairpin glycosidases"/>
    <property type="match status" value="1"/>
</dbReference>
<dbReference type="GO" id="GO:0008810">
    <property type="term" value="F:cellulase activity"/>
    <property type="evidence" value="ECO:0007669"/>
    <property type="project" value="UniProtKB-EC"/>
</dbReference>
<proteinExistence type="inferred from homology"/>
<evidence type="ECO:0000256" key="6">
    <source>
        <dbReference type="PROSITE-ProRule" id="PRU10060"/>
    </source>
</evidence>
<keyword evidence="2 6" id="KW-0378">Hydrolase</keyword>
<evidence type="ECO:0000256" key="3">
    <source>
        <dbReference type="ARBA" id="ARBA00023277"/>
    </source>
</evidence>
<dbReference type="InterPro" id="IPR014756">
    <property type="entry name" value="Ig_E-set"/>
</dbReference>
<keyword evidence="3 6" id="KW-0119">Carbohydrate metabolism</keyword>
<dbReference type="InterPro" id="IPR013783">
    <property type="entry name" value="Ig-like_fold"/>
</dbReference>
<feature type="domain" description="Glycoside hydrolase family 9" evidence="8">
    <location>
        <begin position="112"/>
        <end position="564"/>
    </location>
</feature>
<dbReference type="SUPFAM" id="SSF81296">
    <property type="entry name" value="E set domains"/>
    <property type="match status" value="1"/>
</dbReference>
<feature type="domain" description="Cellulase Ig-like" evidence="9">
    <location>
        <begin position="22"/>
        <end position="98"/>
    </location>
</feature>
<evidence type="ECO:0000256" key="1">
    <source>
        <dbReference type="ARBA" id="ARBA00007072"/>
    </source>
</evidence>
<keyword evidence="11" id="KW-1185">Reference proteome</keyword>
<sequence length="575" mass="63080">MRIQFLFLLFLVSGTLAAQTPTESIQLNQIGFYPNAPKHAIVPETGRTFAVIAGRDTVFRGTLSEVRTNPYASRQTRVADFTAFQKPGTYQLVIPEVGTSYPFKIQGNIHRSVAQASIKMFYYNRVSAPLTKAYAGKWARPVGHPDTKVVVHPSAASKERPAGTVLSSPGGWYDAGDYNKYIVNSGITVGTLLSLYEDHPAFVQKLSLDIPEKTNAIPDLLDEVLVNLRWMLTMQDPNDGGVYHKLTNAKFDGMIMPQNAHTVRYVVQKSTAATLDFAAVMAQAARVFKPFSKALPGLSDSCRVMAVQAWNWAKENPKVLYDQDAINKSFDPDISTGTYGDRDVSDEWIWAAAELYALTKDKQYRLAWLPDPKAPLPSWNQVRTLGYYTLTRLQKQLPEAAQGEVSGLRALLLKEADALVADYAASANATVMGQTAKDFIWGSSSVAANQGIALLHAYRLSPRKEYLAGALSNLNYLLGQNATGYCFLTGFGSKRVMHPHHRLSEADGVVDPIPGMISGGANPGQQDKCTTYPSKIPDVSFTDDVCSYASNEIAINWNAPLVYLAVAMEALQGKF</sequence>
<evidence type="ECO:0000256" key="5">
    <source>
        <dbReference type="ARBA" id="ARBA00023326"/>
    </source>
</evidence>
<dbReference type="InterPro" id="IPR001701">
    <property type="entry name" value="Glyco_hydro_9"/>
</dbReference>
<feature type="chain" id="PRO_5015368893" description="Endoglucanase" evidence="7">
    <location>
        <begin position="18"/>
        <end position="575"/>
    </location>
</feature>
<dbReference type="Gene3D" id="2.60.40.10">
    <property type="entry name" value="Immunoglobulins"/>
    <property type="match status" value="1"/>
</dbReference>
<dbReference type="InterPro" id="IPR008928">
    <property type="entry name" value="6-hairpin_glycosidase_sf"/>
</dbReference>
<comment type="similarity">
    <text evidence="1 6 7">Belongs to the glycosyl hydrolase 9 (cellulase E) family.</text>
</comment>
<keyword evidence="4 6" id="KW-0326">Glycosidase</keyword>
<feature type="active site" evidence="6">
    <location>
        <position position="543"/>
    </location>
</feature>
<dbReference type="Gene3D" id="1.50.10.10">
    <property type="match status" value="1"/>
</dbReference>